<feature type="region of interest" description="Disordered" evidence="1">
    <location>
        <begin position="1"/>
        <end position="37"/>
    </location>
</feature>
<reference evidence="3" key="1">
    <citation type="journal article" date="2019" name="Int. J. Syst. Evol. Microbiol.">
        <title>The Global Catalogue of Microorganisms (GCM) 10K type strain sequencing project: providing services to taxonomists for standard genome sequencing and annotation.</title>
        <authorList>
            <consortium name="The Broad Institute Genomics Platform"/>
            <consortium name="The Broad Institute Genome Sequencing Center for Infectious Disease"/>
            <person name="Wu L."/>
            <person name="Ma J."/>
        </authorList>
    </citation>
    <scope>NUCLEOTIDE SEQUENCE [LARGE SCALE GENOMIC DNA]</scope>
    <source>
        <strain evidence="3">JCM 17688</strain>
    </source>
</reference>
<feature type="compositionally biased region" description="Basic and acidic residues" evidence="1">
    <location>
        <begin position="24"/>
        <end position="37"/>
    </location>
</feature>
<sequence length="107" mass="12608">MFHRQPRGKLFRDPSTAVRQAARHRGEQDARAAAREAQRSFTLTAPVLYRRYRDSPYEEYLSWAEWKASYDAEYHRRVVGPSETDAYGYDKSDGDWTRAAKSFLFPR</sequence>
<evidence type="ECO:0000313" key="3">
    <source>
        <dbReference type="Proteomes" id="UP001500635"/>
    </source>
</evidence>
<name>A0ABP8K1H0_9ACTN</name>
<dbReference type="Proteomes" id="UP001500635">
    <property type="component" value="Unassembled WGS sequence"/>
</dbReference>
<keyword evidence="3" id="KW-1185">Reference proteome</keyword>
<accession>A0ABP8K1H0</accession>
<organism evidence="2 3">
    <name type="scientific">Tsukamurella soli</name>
    <dbReference type="NCBI Taxonomy" id="644556"/>
    <lineage>
        <taxon>Bacteria</taxon>
        <taxon>Bacillati</taxon>
        <taxon>Actinomycetota</taxon>
        <taxon>Actinomycetes</taxon>
        <taxon>Mycobacteriales</taxon>
        <taxon>Tsukamurellaceae</taxon>
        <taxon>Tsukamurella</taxon>
    </lineage>
</organism>
<protein>
    <submittedName>
        <fullName evidence="2">Uncharacterized protein</fullName>
    </submittedName>
</protein>
<gene>
    <name evidence="2" type="ORF">GCM10023147_36010</name>
</gene>
<proteinExistence type="predicted"/>
<comment type="caution">
    <text evidence="2">The sequence shown here is derived from an EMBL/GenBank/DDBJ whole genome shotgun (WGS) entry which is preliminary data.</text>
</comment>
<evidence type="ECO:0000256" key="1">
    <source>
        <dbReference type="SAM" id="MobiDB-lite"/>
    </source>
</evidence>
<evidence type="ECO:0000313" key="2">
    <source>
        <dbReference type="EMBL" id="GAA4399094.1"/>
    </source>
</evidence>
<dbReference type="EMBL" id="BAABFR010000067">
    <property type="protein sequence ID" value="GAA4399094.1"/>
    <property type="molecule type" value="Genomic_DNA"/>
</dbReference>